<dbReference type="Proteomes" id="UP000199036">
    <property type="component" value="Unassembled WGS sequence"/>
</dbReference>
<dbReference type="GO" id="GO:0003676">
    <property type="term" value="F:nucleic acid binding"/>
    <property type="evidence" value="ECO:0007669"/>
    <property type="project" value="InterPro"/>
</dbReference>
<protein>
    <submittedName>
        <fullName evidence="6">DEAD/DEAH box helicase</fullName>
    </submittedName>
</protein>
<dbReference type="SUPFAM" id="SSF52540">
    <property type="entry name" value="P-loop containing nucleoside triphosphate hydrolases"/>
    <property type="match status" value="1"/>
</dbReference>
<dbReference type="Pfam" id="PF00270">
    <property type="entry name" value="DEAD"/>
    <property type="match status" value="1"/>
</dbReference>
<dbReference type="GO" id="GO:0005524">
    <property type="term" value="F:ATP binding"/>
    <property type="evidence" value="ECO:0007669"/>
    <property type="project" value="UniProtKB-KW"/>
</dbReference>
<dbReference type="PROSITE" id="PS51192">
    <property type="entry name" value="HELICASE_ATP_BIND_1"/>
    <property type="match status" value="1"/>
</dbReference>
<dbReference type="GO" id="GO:0004386">
    <property type="term" value="F:helicase activity"/>
    <property type="evidence" value="ECO:0007669"/>
    <property type="project" value="UniProtKB-KW"/>
</dbReference>
<dbReference type="Gene3D" id="3.40.50.300">
    <property type="entry name" value="P-loop containing nucleotide triphosphate hydrolases"/>
    <property type="match status" value="1"/>
</dbReference>
<evidence type="ECO:0000256" key="3">
    <source>
        <dbReference type="ARBA" id="ARBA00022806"/>
    </source>
</evidence>
<evidence type="ECO:0000256" key="4">
    <source>
        <dbReference type="ARBA" id="ARBA00022840"/>
    </source>
</evidence>
<name>A0A1I5AQ99_9FLAO</name>
<evidence type="ECO:0000259" key="5">
    <source>
        <dbReference type="PROSITE" id="PS51192"/>
    </source>
</evidence>
<organism evidence="6 7">
    <name type="scientific">Paenimyroides ummariense</name>
    <dbReference type="NCBI Taxonomy" id="913024"/>
    <lineage>
        <taxon>Bacteria</taxon>
        <taxon>Pseudomonadati</taxon>
        <taxon>Bacteroidota</taxon>
        <taxon>Flavobacteriia</taxon>
        <taxon>Flavobacteriales</taxon>
        <taxon>Flavobacteriaceae</taxon>
        <taxon>Paenimyroides</taxon>
    </lineage>
</organism>
<keyword evidence="2" id="KW-0378">Hydrolase</keyword>
<accession>A0A1I5AQ99</accession>
<keyword evidence="4" id="KW-0067">ATP-binding</keyword>
<reference evidence="7" key="1">
    <citation type="submission" date="2016-10" db="EMBL/GenBank/DDBJ databases">
        <authorList>
            <person name="Varghese N."/>
            <person name="Submissions S."/>
        </authorList>
    </citation>
    <scope>NUCLEOTIDE SEQUENCE [LARGE SCALE GENOMIC DNA]</scope>
    <source>
        <strain evidence="7">DS-12</strain>
    </source>
</reference>
<keyword evidence="3 6" id="KW-0347">Helicase</keyword>
<evidence type="ECO:0000313" key="7">
    <source>
        <dbReference type="Proteomes" id="UP000199036"/>
    </source>
</evidence>
<dbReference type="EMBL" id="FOVI01000008">
    <property type="protein sequence ID" value="SFN64621.1"/>
    <property type="molecule type" value="Genomic_DNA"/>
</dbReference>
<evidence type="ECO:0000256" key="2">
    <source>
        <dbReference type="ARBA" id="ARBA00022801"/>
    </source>
</evidence>
<dbReference type="InterPro" id="IPR014001">
    <property type="entry name" value="Helicase_ATP-bd"/>
</dbReference>
<keyword evidence="1" id="KW-0547">Nucleotide-binding</keyword>
<proteinExistence type="predicted"/>
<gene>
    <name evidence="6" type="ORF">SAMN05421741_108133</name>
</gene>
<sequence>MNLKKINPKLQQALIENGLTEAPNVIEEAFGTIKSGNDVVLIIEDQKEREETIAVSVIQRLEKAFMLSPRALIIVEDKPQALQMELVFKELAKYTDLRIFMTHDKTDLDEDKNQISVGIDVLIGTPERLSFMFGNAGFDVNQLKMLVINNADELLRLRHDTRLHRLSESIGKTQRLYVSEQETERLEIFVDKTMLDSYWFSDEEYLDEEE</sequence>
<dbReference type="InterPro" id="IPR027417">
    <property type="entry name" value="P-loop_NTPase"/>
</dbReference>
<evidence type="ECO:0000313" key="6">
    <source>
        <dbReference type="EMBL" id="SFN64621.1"/>
    </source>
</evidence>
<dbReference type="RefSeq" id="WP_091521907.1">
    <property type="nucleotide sequence ID" value="NZ_FOVI01000008.1"/>
</dbReference>
<dbReference type="STRING" id="913024.SAMN05421741_108133"/>
<dbReference type="InterPro" id="IPR011545">
    <property type="entry name" value="DEAD/DEAH_box_helicase_dom"/>
</dbReference>
<evidence type="ECO:0000256" key="1">
    <source>
        <dbReference type="ARBA" id="ARBA00022741"/>
    </source>
</evidence>
<dbReference type="OrthoDB" id="1118340at2"/>
<feature type="domain" description="Helicase ATP-binding" evidence="5">
    <location>
        <begin position="30"/>
        <end position="179"/>
    </location>
</feature>
<dbReference type="GO" id="GO:0016787">
    <property type="term" value="F:hydrolase activity"/>
    <property type="evidence" value="ECO:0007669"/>
    <property type="project" value="UniProtKB-KW"/>
</dbReference>
<dbReference type="AlphaFoldDB" id="A0A1I5AQ99"/>
<keyword evidence="7" id="KW-1185">Reference proteome</keyword>
<dbReference type="PANTHER" id="PTHR47960">
    <property type="entry name" value="DEAD-BOX ATP-DEPENDENT RNA HELICASE 50"/>
    <property type="match status" value="1"/>
</dbReference>